<evidence type="ECO:0000313" key="8">
    <source>
        <dbReference type="EMBL" id="OAL65671.1"/>
    </source>
</evidence>
<dbReference type="Pfam" id="PF07690">
    <property type="entry name" value="MFS_1"/>
    <property type="match status" value="1"/>
</dbReference>
<protein>
    <recommendedName>
        <fullName evidence="7">Major facilitator superfamily (MFS) profile domain-containing protein</fullName>
    </recommendedName>
</protein>
<feature type="transmembrane region" description="Helical" evidence="6">
    <location>
        <begin position="160"/>
        <end position="181"/>
    </location>
</feature>
<dbReference type="AlphaFoldDB" id="A0A178EZW1"/>
<dbReference type="PROSITE" id="PS50850">
    <property type="entry name" value="MFS"/>
    <property type="match status" value="1"/>
</dbReference>
<feature type="transmembrane region" description="Helical" evidence="6">
    <location>
        <begin position="449"/>
        <end position="469"/>
    </location>
</feature>
<feature type="transmembrane region" description="Helical" evidence="6">
    <location>
        <begin position="254"/>
        <end position="274"/>
    </location>
</feature>
<dbReference type="SUPFAM" id="SSF103473">
    <property type="entry name" value="MFS general substrate transporter"/>
    <property type="match status" value="1"/>
</dbReference>
<comment type="caution">
    <text evidence="8">The sequence shown here is derived from an EMBL/GenBank/DDBJ whole genome shotgun (WGS) entry which is preliminary data.</text>
</comment>
<evidence type="ECO:0000256" key="1">
    <source>
        <dbReference type="ARBA" id="ARBA00004141"/>
    </source>
</evidence>
<evidence type="ECO:0000256" key="4">
    <source>
        <dbReference type="ARBA" id="ARBA00022989"/>
    </source>
</evidence>
<feature type="domain" description="Major facilitator superfamily (MFS) profile" evidence="7">
    <location>
        <begin position="95"/>
        <end position="521"/>
    </location>
</feature>
<dbReference type="PANTHER" id="PTHR23502">
    <property type="entry name" value="MAJOR FACILITATOR SUPERFAMILY"/>
    <property type="match status" value="1"/>
</dbReference>
<dbReference type="FunFam" id="1.20.1250.20:FF:000011">
    <property type="entry name" value="MFS multidrug transporter, putative"/>
    <property type="match status" value="1"/>
</dbReference>
<sequence length="526" mass="57530">MRPAEPSTDPLTRGAGIMFRARIHSATLEDINKATVIPAATTHHTSPAAEKVEGDAQLGTVEASRQSIDPNIVDWDGPDDPENPLNWSSTRRILIIIFVSSYTFTSNLAATIFAPGVKQMAYEFHITNTIVEYMIISIYVLGFALGPIIFGPLSELYGRLVIYYTCILVFLAFTAGCAFSTNVEMFLAFRFICGCAASGPMSIGGGTLADIIPQEERGRAISIFTLGPMLGPILGPAIGGFVSQYATWRWTLRAGIISIGTFLFLKETYAPTILQNKEKRLRKKTGNPKFRPKVVKNGAPHQMILQAIIRPMKLLIFSPIVLLLALYAGLVYGFFFLLFATFPLVFQNTYGFSSGTSGLAYLGLGVGMMIGLLVFSVVSDRVLVKKPGESMAKPEQRLIPMKWFGLATPIGCFIYGWAAHYHTHWTIPILGTVIMGFSSLFIMTPAQIYCVDAFGPQAAASALAANLLIRSPFGAFLDLAAGPLYGKLGLGWGNSVLGFIILAFTPVPWLFYRYGEYLRTRFAVEL</sequence>
<feature type="transmembrane region" description="Helical" evidence="6">
    <location>
        <begin position="133"/>
        <end position="153"/>
    </location>
</feature>
<dbReference type="VEuPathDB" id="FungiDB:TERG_02323"/>
<dbReference type="EMBL" id="LHPM01000013">
    <property type="protein sequence ID" value="OAL65671.1"/>
    <property type="molecule type" value="Genomic_DNA"/>
</dbReference>
<evidence type="ECO:0000259" key="7">
    <source>
        <dbReference type="PROSITE" id="PS50850"/>
    </source>
</evidence>
<feature type="transmembrane region" description="Helical" evidence="6">
    <location>
        <begin position="359"/>
        <end position="378"/>
    </location>
</feature>
<keyword evidence="3 6" id="KW-0812">Transmembrane</keyword>
<keyword evidence="5 6" id="KW-0472">Membrane</keyword>
<feature type="transmembrane region" description="Helical" evidence="6">
    <location>
        <begin position="399"/>
        <end position="418"/>
    </location>
</feature>
<reference evidence="8 9" key="1">
    <citation type="submission" date="2016-05" db="EMBL/GenBank/DDBJ databases">
        <title>Genome sequencing of Trichophyton rubrum CMCC(F)T1i isolated from hair.</title>
        <authorList>
            <person name="Zhan P."/>
            <person name="Tao Y."/>
            <person name="Liu W."/>
        </authorList>
    </citation>
    <scope>NUCLEOTIDE SEQUENCE [LARGE SCALE GENOMIC DNA]</scope>
    <source>
        <strain evidence="9">CMCC(F)T1i</strain>
    </source>
</reference>
<comment type="similarity">
    <text evidence="2">Belongs to the major facilitator superfamily.</text>
</comment>
<accession>A0A178EZW1</accession>
<proteinExistence type="inferred from homology"/>
<dbReference type="GO" id="GO:0022857">
    <property type="term" value="F:transmembrane transporter activity"/>
    <property type="evidence" value="ECO:0007669"/>
    <property type="project" value="InterPro"/>
</dbReference>
<evidence type="ECO:0000256" key="3">
    <source>
        <dbReference type="ARBA" id="ARBA00022692"/>
    </source>
</evidence>
<evidence type="ECO:0000313" key="9">
    <source>
        <dbReference type="Proteomes" id="UP000243015"/>
    </source>
</evidence>
<name>A0A178EZW1_TRIRU</name>
<evidence type="ECO:0000256" key="6">
    <source>
        <dbReference type="SAM" id="Phobius"/>
    </source>
</evidence>
<feature type="transmembrane region" description="Helical" evidence="6">
    <location>
        <begin position="187"/>
        <end position="209"/>
    </location>
</feature>
<evidence type="ECO:0000256" key="2">
    <source>
        <dbReference type="ARBA" id="ARBA00008335"/>
    </source>
</evidence>
<dbReference type="InterPro" id="IPR020846">
    <property type="entry name" value="MFS_dom"/>
</dbReference>
<dbReference type="Proteomes" id="UP000243015">
    <property type="component" value="Unassembled WGS sequence"/>
</dbReference>
<keyword evidence="4 6" id="KW-1133">Transmembrane helix</keyword>
<feature type="transmembrane region" description="Helical" evidence="6">
    <location>
        <begin position="93"/>
        <end position="113"/>
    </location>
</feature>
<organism evidence="8 9">
    <name type="scientific">Trichophyton rubrum</name>
    <name type="common">Athlete's foot fungus</name>
    <name type="synonym">Epidermophyton rubrum</name>
    <dbReference type="NCBI Taxonomy" id="5551"/>
    <lineage>
        <taxon>Eukaryota</taxon>
        <taxon>Fungi</taxon>
        <taxon>Dikarya</taxon>
        <taxon>Ascomycota</taxon>
        <taxon>Pezizomycotina</taxon>
        <taxon>Eurotiomycetes</taxon>
        <taxon>Eurotiomycetidae</taxon>
        <taxon>Onygenales</taxon>
        <taxon>Arthrodermataceae</taxon>
        <taxon>Trichophyton</taxon>
    </lineage>
</organism>
<feature type="transmembrane region" description="Helical" evidence="6">
    <location>
        <begin position="221"/>
        <end position="242"/>
    </location>
</feature>
<evidence type="ECO:0000256" key="5">
    <source>
        <dbReference type="ARBA" id="ARBA00023136"/>
    </source>
</evidence>
<dbReference type="InterPro" id="IPR036259">
    <property type="entry name" value="MFS_trans_sf"/>
</dbReference>
<dbReference type="Gene3D" id="1.20.1250.20">
    <property type="entry name" value="MFS general substrate transporter like domains"/>
    <property type="match status" value="1"/>
</dbReference>
<dbReference type="GO" id="GO:0016020">
    <property type="term" value="C:membrane"/>
    <property type="evidence" value="ECO:0007669"/>
    <property type="project" value="UniProtKB-SubCell"/>
</dbReference>
<dbReference type="InterPro" id="IPR011701">
    <property type="entry name" value="MFS"/>
</dbReference>
<dbReference type="PANTHER" id="PTHR23502:SF68">
    <property type="entry name" value="MULTIDRUG TRANSPORTER, PUTATIVE (AFU_ORTHOLOGUE AFUA_3G01120)-RELATED"/>
    <property type="match status" value="1"/>
</dbReference>
<feature type="transmembrane region" description="Helical" evidence="6">
    <location>
        <begin position="314"/>
        <end position="339"/>
    </location>
</feature>
<feature type="transmembrane region" description="Helical" evidence="6">
    <location>
        <begin position="489"/>
        <end position="512"/>
    </location>
</feature>
<comment type="subcellular location">
    <subcellularLocation>
        <location evidence="1">Membrane</location>
        <topology evidence="1">Multi-pass membrane protein</topology>
    </subcellularLocation>
</comment>
<feature type="transmembrane region" description="Helical" evidence="6">
    <location>
        <begin position="424"/>
        <end position="442"/>
    </location>
</feature>
<dbReference type="CDD" id="cd17323">
    <property type="entry name" value="MFS_Tpo1_MDR_like"/>
    <property type="match status" value="1"/>
</dbReference>
<gene>
    <name evidence="8" type="ORF">A7C99_2769</name>
</gene>